<evidence type="ECO:0000313" key="2">
    <source>
        <dbReference type="EMBL" id="PWK90009.1"/>
    </source>
</evidence>
<gene>
    <name evidence="2" type="ORF">C8D88_10117</name>
</gene>
<sequence length="86" mass="9971">MRPLLPWRGGLLRRMNLAGRRALLRMLVPWREGLLGRVAVAGRELLRVLSPLLLLVLHDDHDHQHDRDESEDEQGDQQLGRSELHD</sequence>
<dbReference type="Proteomes" id="UP000246005">
    <property type="component" value="Unassembled WGS sequence"/>
</dbReference>
<organism evidence="2 3">
    <name type="scientific">Lentzea atacamensis</name>
    <dbReference type="NCBI Taxonomy" id="531938"/>
    <lineage>
        <taxon>Bacteria</taxon>
        <taxon>Bacillati</taxon>
        <taxon>Actinomycetota</taxon>
        <taxon>Actinomycetes</taxon>
        <taxon>Pseudonocardiales</taxon>
        <taxon>Pseudonocardiaceae</taxon>
        <taxon>Lentzea</taxon>
    </lineage>
</organism>
<evidence type="ECO:0000313" key="3">
    <source>
        <dbReference type="Proteomes" id="UP000246005"/>
    </source>
</evidence>
<evidence type="ECO:0000256" key="1">
    <source>
        <dbReference type="SAM" id="MobiDB-lite"/>
    </source>
</evidence>
<dbReference type="AlphaFoldDB" id="A0A316IAI1"/>
<protein>
    <submittedName>
        <fullName evidence="2">Uncharacterized protein</fullName>
    </submittedName>
</protein>
<comment type="caution">
    <text evidence="2">The sequence shown here is derived from an EMBL/GenBank/DDBJ whole genome shotgun (WGS) entry which is preliminary data.</text>
</comment>
<accession>A0A316IAI1</accession>
<feature type="region of interest" description="Disordered" evidence="1">
    <location>
        <begin position="63"/>
        <end position="86"/>
    </location>
</feature>
<reference evidence="2 3" key="1">
    <citation type="submission" date="2018-05" db="EMBL/GenBank/DDBJ databases">
        <title>Genomic Encyclopedia of Type Strains, Phase IV (KMG-IV): sequencing the most valuable type-strain genomes for metagenomic binning, comparative biology and taxonomic classification.</title>
        <authorList>
            <person name="Goeker M."/>
        </authorList>
    </citation>
    <scope>NUCLEOTIDE SEQUENCE [LARGE SCALE GENOMIC DNA]</scope>
    <source>
        <strain evidence="2 3">DSM 45480</strain>
    </source>
</reference>
<proteinExistence type="predicted"/>
<dbReference type="EMBL" id="QGHB01000001">
    <property type="protein sequence ID" value="PWK90009.1"/>
    <property type="molecule type" value="Genomic_DNA"/>
</dbReference>
<name>A0A316IAI1_9PSEU</name>